<dbReference type="Gene3D" id="3.30.250.20">
    <property type="entry name" value="L1 transposable element, C-terminal domain"/>
    <property type="match status" value="1"/>
</dbReference>
<evidence type="ECO:0000256" key="1">
    <source>
        <dbReference type="SAM" id="Coils"/>
    </source>
</evidence>
<dbReference type="AlphaFoldDB" id="A0A670HXG9"/>
<dbReference type="Ensembl" id="ENSPMRT00000004168.1">
    <property type="protein sequence ID" value="ENSPMRP00000003900.1"/>
    <property type="gene ID" value="ENSPMRG00000002686.1"/>
</dbReference>
<evidence type="ECO:0000256" key="2">
    <source>
        <dbReference type="SAM" id="MobiDB-lite"/>
    </source>
</evidence>
<evidence type="ECO:0000313" key="4">
    <source>
        <dbReference type="Proteomes" id="UP000472272"/>
    </source>
</evidence>
<keyword evidence="4" id="KW-1185">Reference proteome</keyword>
<feature type="coiled-coil region" evidence="1">
    <location>
        <begin position="146"/>
        <end position="187"/>
    </location>
</feature>
<evidence type="ECO:0008006" key="5">
    <source>
        <dbReference type="Google" id="ProtNLM"/>
    </source>
</evidence>
<reference evidence="3" key="3">
    <citation type="submission" date="2025-09" db="UniProtKB">
        <authorList>
            <consortium name="Ensembl"/>
        </authorList>
    </citation>
    <scope>IDENTIFICATION</scope>
</reference>
<evidence type="ECO:0000313" key="3">
    <source>
        <dbReference type="Ensembl" id="ENSPMRP00000003900.1"/>
    </source>
</evidence>
<keyword evidence="1" id="KW-0175">Coiled coil</keyword>
<accession>A0A670HXG9</accession>
<dbReference type="GeneTree" id="ENSGT00990000210027"/>
<name>A0A670HXG9_PODMU</name>
<organism evidence="3 4">
    <name type="scientific">Podarcis muralis</name>
    <name type="common">Wall lizard</name>
    <name type="synonym">Lacerta muralis</name>
    <dbReference type="NCBI Taxonomy" id="64176"/>
    <lineage>
        <taxon>Eukaryota</taxon>
        <taxon>Metazoa</taxon>
        <taxon>Chordata</taxon>
        <taxon>Craniata</taxon>
        <taxon>Vertebrata</taxon>
        <taxon>Euteleostomi</taxon>
        <taxon>Lepidosauria</taxon>
        <taxon>Squamata</taxon>
        <taxon>Bifurcata</taxon>
        <taxon>Unidentata</taxon>
        <taxon>Episquamata</taxon>
        <taxon>Laterata</taxon>
        <taxon>Lacertibaenia</taxon>
        <taxon>Lacertidae</taxon>
        <taxon>Podarcis</taxon>
    </lineage>
</organism>
<dbReference type="InterPro" id="IPR004244">
    <property type="entry name" value="Transposase_22"/>
</dbReference>
<protein>
    <recommendedName>
        <fullName evidence="5">L1 transposable element RRM domain-containing protein</fullName>
    </recommendedName>
</protein>
<proteinExistence type="predicted"/>
<dbReference type="OMA" id="WTENDRD"/>
<dbReference type="Proteomes" id="UP000472272">
    <property type="component" value="Chromosome 1"/>
</dbReference>
<sequence length="330" mass="38756">EARGEFQSPFPPFVDYSNPPAPFPAQPFFLPHVCPPPPFSLPFPRLTVSAATTRTLTRPKSEHWSAGNSKNIGLDQASGRSQIKRKIPKQRKTSRQEEIRDLDALWLKIKEEFRQNETHMEKKLGEMQESFDKKIEDVIGEMSNKIKDLTVRTKSLEDSNKKIQREMKDQRREVGKIKENIEELNKSQDQQLNLKFRGIGEVRDEDIKGKMTKELARWLALREDEVAQTIENAFRIKIRPKQNKQKKIPGDCLVIFRSIEMRNRILKESYQKKLIIDGRPIIIFKEIPIRLLRKREGYKQIVNTLRKNGIQHRWEFPEGISFSTRKKDSR</sequence>
<reference evidence="3 4" key="1">
    <citation type="journal article" date="2019" name="Proc. Natl. Acad. Sci. U.S.A.">
        <title>Regulatory changes in pterin and carotenoid genes underlie balanced color polymorphisms in the wall lizard.</title>
        <authorList>
            <person name="Andrade P."/>
            <person name="Pinho C."/>
            <person name="Perez I de Lanuza G."/>
            <person name="Afonso S."/>
            <person name="Brejcha J."/>
            <person name="Rubin C.J."/>
            <person name="Wallerman O."/>
            <person name="Pereira P."/>
            <person name="Sabatino S.J."/>
            <person name="Bellati A."/>
            <person name="Pellitteri-Rosa D."/>
            <person name="Bosakova Z."/>
            <person name="Bunikis I."/>
            <person name="Carretero M.A."/>
            <person name="Feiner N."/>
            <person name="Marsik P."/>
            <person name="Pauperio F."/>
            <person name="Salvi D."/>
            <person name="Soler L."/>
            <person name="While G.M."/>
            <person name="Uller T."/>
            <person name="Font E."/>
            <person name="Andersson L."/>
            <person name="Carneiro M."/>
        </authorList>
    </citation>
    <scope>NUCLEOTIDE SEQUENCE</scope>
</reference>
<dbReference type="PANTHER" id="PTHR11505">
    <property type="entry name" value="L1 TRANSPOSABLE ELEMENT-RELATED"/>
    <property type="match status" value="1"/>
</dbReference>
<feature type="compositionally biased region" description="Basic residues" evidence="2">
    <location>
        <begin position="82"/>
        <end position="93"/>
    </location>
</feature>
<reference evidence="3" key="2">
    <citation type="submission" date="2025-08" db="UniProtKB">
        <authorList>
            <consortium name="Ensembl"/>
        </authorList>
    </citation>
    <scope>IDENTIFICATION</scope>
</reference>
<dbReference type="InterPro" id="IPR042566">
    <property type="entry name" value="L1_C"/>
</dbReference>
<feature type="region of interest" description="Disordered" evidence="2">
    <location>
        <begin position="56"/>
        <end position="96"/>
    </location>
</feature>